<dbReference type="InterPro" id="IPR056298">
    <property type="entry name" value="AlkZ-rel"/>
</dbReference>
<evidence type="ECO:0000313" key="2">
    <source>
        <dbReference type="Proteomes" id="UP001597541"/>
    </source>
</evidence>
<sequence length="225" mass="25194">MNEMTALSYEQVTEQIRKLGILPMAGLLPEYPSLESLTLKEDWHSGTERDPWLWRVQFPGDGTAAYGKMLKKKNLFIAAELYPLVQCVLSSGRTAAGAYKDGLLSRNGYEVYKLVEAEEGIDTRELRARAGMKEKEQKKAFEDAVTELQSTGHIVISGVKVRLNGQGEQSGWNSTSFETAQHWMEEKGLAPFRKGLEQAREELAAQLKRRLSAAARAFVGKAWKV</sequence>
<evidence type="ECO:0000313" key="1">
    <source>
        <dbReference type="EMBL" id="MFD2615036.1"/>
    </source>
</evidence>
<proteinExistence type="predicted"/>
<dbReference type="RefSeq" id="WP_377606515.1">
    <property type="nucleotide sequence ID" value="NZ_JBHUME010000015.1"/>
</dbReference>
<organism evidence="1 2">
    <name type="scientific">Paenibacillus gansuensis</name>
    <dbReference type="NCBI Taxonomy" id="306542"/>
    <lineage>
        <taxon>Bacteria</taxon>
        <taxon>Bacillati</taxon>
        <taxon>Bacillota</taxon>
        <taxon>Bacilli</taxon>
        <taxon>Bacillales</taxon>
        <taxon>Paenibacillaceae</taxon>
        <taxon>Paenibacillus</taxon>
    </lineage>
</organism>
<dbReference type="Proteomes" id="UP001597541">
    <property type="component" value="Unassembled WGS sequence"/>
</dbReference>
<protein>
    <submittedName>
        <fullName evidence="1">Uncharacterized protein</fullName>
    </submittedName>
</protein>
<accession>A0ABW5PJ21</accession>
<gene>
    <name evidence="1" type="ORF">ACFSUF_21700</name>
</gene>
<comment type="caution">
    <text evidence="1">The sequence shown here is derived from an EMBL/GenBank/DDBJ whole genome shotgun (WGS) entry which is preliminary data.</text>
</comment>
<dbReference type="EMBL" id="JBHUME010000015">
    <property type="protein sequence ID" value="MFD2615036.1"/>
    <property type="molecule type" value="Genomic_DNA"/>
</dbReference>
<name>A0ABW5PJ21_9BACL</name>
<reference evidence="2" key="1">
    <citation type="journal article" date="2019" name="Int. J. Syst. Evol. Microbiol.">
        <title>The Global Catalogue of Microorganisms (GCM) 10K type strain sequencing project: providing services to taxonomists for standard genome sequencing and annotation.</title>
        <authorList>
            <consortium name="The Broad Institute Genomics Platform"/>
            <consortium name="The Broad Institute Genome Sequencing Center for Infectious Disease"/>
            <person name="Wu L."/>
            <person name="Ma J."/>
        </authorList>
    </citation>
    <scope>NUCLEOTIDE SEQUENCE [LARGE SCALE GENOMIC DNA]</scope>
    <source>
        <strain evidence="2">KCTC 3950</strain>
    </source>
</reference>
<dbReference type="Pfam" id="PF24741">
    <property type="entry name" value="AlkZ-rel"/>
    <property type="match status" value="1"/>
</dbReference>
<keyword evidence="2" id="KW-1185">Reference proteome</keyword>